<sequence>MLVQQSQQRLWPGGAASLLVCITVLALLVLVIGGLSGLRQQTAGSSVAIAALAEGHPVSLLEADSPRARSLGSKAVPVVLPDQSQAELLVDRDGLPRALVFESSNVLAGARERALQAGAVIADDDSLVMQAITKEGQALHFVVKPNGDAFVSAPQAR</sequence>
<keyword evidence="3" id="KW-1185">Reference proteome</keyword>
<accession>I7ZH14</accession>
<evidence type="ECO:0000313" key="3">
    <source>
        <dbReference type="Proteomes" id="UP000003704"/>
    </source>
</evidence>
<organism evidence="2 3">
    <name type="scientific">Hydrocarboniphaga effusa AP103</name>
    <dbReference type="NCBI Taxonomy" id="1172194"/>
    <lineage>
        <taxon>Bacteria</taxon>
        <taxon>Pseudomonadati</taxon>
        <taxon>Pseudomonadota</taxon>
        <taxon>Gammaproteobacteria</taxon>
        <taxon>Nevskiales</taxon>
        <taxon>Nevskiaceae</taxon>
        <taxon>Hydrocarboniphaga</taxon>
    </lineage>
</organism>
<gene>
    <name evidence="2" type="ORF">WQQ_11440</name>
</gene>
<dbReference type="RefSeq" id="WP_007184099.1">
    <property type="nucleotide sequence ID" value="NZ_AKGD01000001.1"/>
</dbReference>
<feature type="transmembrane region" description="Helical" evidence="1">
    <location>
        <begin position="15"/>
        <end position="35"/>
    </location>
</feature>
<reference evidence="2 3" key="1">
    <citation type="journal article" date="2012" name="J. Bacteriol.">
        <title>Genome Sequence of n-Alkane-Degrading Hydrocarboniphaga effusa Strain AP103T (ATCC BAA-332T).</title>
        <authorList>
            <person name="Chang H.K."/>
            <person name="Zylstra G.J."/>
            <person name="Chae J.C."/>
        </authorList>
    </citation>
    <scope>NUCLEOTIDE SEQUENCE [LARGE SCALE GENOMIC DNA]</scope>
    <source>
        <strain evidence="2 3">AP103</strain>
    </source>
</reference>
<keyword evidence="1" id="KW-0812">Transmembrane</keyword>
<name>I7ZH14_9GAMM</name>
<dbReference type="AlphaFoldDB" id="I7ZH14"/>
<dbReference type="Proteomes" id="UP000003704">
    <property type="component" value="Unassembled WGS sequence"/>
</dbReference>
<protein>
    <submittedName>
        <fullName evidence="2">Uncharacterized protein</fullName>
    </submittedName>
</protein>
<evidence type="ECO:0000313" key="2">
    <source>
        <dbReference type="EMBL" id="EIT71007.1"/>
    </source>
</evidence>
<dbReference type="EMBL" id="AKGD01000001">
    <property type="protein sequence ID" value="EIT71007.1"/>
    <property type="molecule type" value="Genomic_DNA"/>
</dbReference>
<comment type="caution">
    <text evidence="2">The sequence shown here is derived from an EMBL/GenBank/DDBJ whole genome shotgun (WGS) entry which is preliminary data.</text>
</comment>
<proteinExistence type="predicted"/>
<keyword evidence="1" id="KW-0472">Membrane</keyword>
<keyword evidence="1" id="KW-1133">Transmembrane helix</keyword>
<evidence type="ECO:0000256" key="1">
    <source>
        <dbReference type="SAM" id="Phobius"/>
    </source>
</evidence>